<dbReference type="InterPro" id="IPR007313">
    <property type="entry name" value="FxsA"/>
</dbReference>
<sequence>MVEPTMPVVYFFAYFLLEALAFWAVSSWIGVGWALLVLFVTMFFGMTIAGVEARRIMRSRVRADDKGQLVYSDDKPGRTAGNVGLTMVGGVLLSIPGFVTTIVGLLLILPPTRSLIRTVLAARMFRAIERMGMRVYEATPMAQNHTSFGQFTSARPSQPGARDSSRGSARRRARDEDLVIDEDEIRRWSESADPDDFRPDSDNGRGRGGSGRPSGDTH</sequence>
<keyword evidence="2" id="KW-0472">Membrane</keyword>
<feature type="transmembrane region" description="Helical" evidence="2">
    <location>
        <begin position="7"/>
        <end position="25"/>
    </location>
</feature>
<organism evidence="3 4">
    <name type="scientific">Corynebacterium massiliense DSM 45435</name>
    <dbReference type="NCBI Taxonomy" id="1121364"/>
    <lineage>
        <taxon>Bacteria</taxon>
        <taxon>Bacillati</taxon>
        <taxon>Actinomycetota</taxon>
        <taxon>Actinomycetes</taxon>
        <taxon>Mycobacteriales</taxon>
        <taxon>Corynebacteriaceae</taxon>
        <taxon>Corynebacterium</taxon>
    </lineage>
</organism>
<reference evidence="3 4" key="1">
    <citation type="submission" date="2020-10" db="EMBL/GenBank/DDBJ databases">
        <title>Complete genome sequence of Corynebacterium massiliense DSM 45435, type strain of Corynebacterium massiliense.</title>
        <authorList>
            <person name="Busche T."/>
            <person name="Kalinowski J."/>
            <person name="Ruckert C."/>
        </authorList>
    </citation>
    <scope>NUCLEOTIDE SEQUENCE [LARGE SCALE GENOMIC DNA]</scope>
    <source>
        <strain evidence="3 4">DSM 45435</strain>
    </source>
</reference>
<evidence type="ECO:0000256" key="2">
    <source>
        <dbReference type="SAM" id="Phobius"/>
    </source>
</evidence>
<feature type="transmembrane region" description="Helical" evidence="2">
    <location>
        <begin position="31"/>
        <end position="51"/>
    </location>
</feature>
<evidence type="ECO:0000313" key="3">
    <source>
        <dbReference type="EMBL" id="WCZ32500.1"/>
    </source>
</evidence>
<evidence type="ECO:0000313" key="4">
    <source>
        <dbReference type="Proteomes" id="UP001220064"/>
    </source>
</evidence>
<keyword evidence="2" id="KW-1133">Transmembrane helix</keyword>
<feature type="region of interest" description="Disordered" evidence="1">
    <location>
        <begin position="148"/>
        <end position="218"/>
    </location>
</feature>
<feature type="transmembrane region" description="Helical" evidence="2">
    <location>
        <begin position="85"/>
        <end position="109"/>
    </location>
</feature>
<dbReference type="Proteomes" id="UP001220064">
    <property type="component" value="Chromosome"/>
</dbReference>
<dbReference type="PANTHER" id="PTHR35335">
    <property type="entry name" value="UPF0716 PROTEIN FXSA"/>
    <property type="match status" value="1"/>
</dbReference>
<dbReference type="NCBIfam" id="NF008528">
    <property type="entry name" value="PRK11463.1-2"/>
    <property type="match status" value="1"/>
</dbReference>
<name>A0ABY7U729_9CORY</name>
<dbReference type="RefSeq" id="WP_051126767.1">
    <property type="nucleotide sequence ID" value="NZ_ATVG01000001.1"/>
</dbReference>
<keyword evidence="2" id="KW-0812">Transmembrane</keyword>
<feature type="compositionally biased region" description="Basic and acidic residues" evidence="1">
    <location>
        <begin position="184"/>
        <end position="205"/>
    </location>
</feature>
<accession>A0ABY7U729</accession>
<protein>
    <submittedName>
        <fullName evidence="3">Phage T7 F exclusion suppressor FxsA</fullName>
    </submittedName>
</protein>
<keyword evidence="4" id="KW-1185">Reference proteome</keyword>
<dbReference type="Pfam" id="PF04186">
    <property type="entry name" value="FxsA"/>
    <property type="match status" value="1"/>
</dbReference>
<dbReference type="PANTHER" id="PTHR35335:SF1">
    <property type="entry name" value="UPF0716 PROTEIN FXSA"/>
    <property type="match status" value="1"/>
</dbReference>
<evidence type="ECO:0000256" key="1">
    <source>
        <dbReference type="SAM" id="MobiDB-lite"/>
    </source>
</evidence>
<gene>
    <name evidence="3" type="ORF">CMASS_05290</name>
</gene>
<dbReference type="EMBL" id="CP063189">
    <property type="protein sequence ID" value="WCZ32500.1"/>
    <property type="molecule type" value="Genomic_DNA"/>
</dbReference>
<proteinExistence type="predicted"/>